<dbReference type="InterPro" id="IPR024079">
    <property type="entry name" value="MetalloPept_cat_dom_sf"/>
</dbReference>
<accession>A0A1H1EBF5</accession>
<keyword evidence="1" id="KW-0175">Coiled coil</keyword>
<dbReference type="GO" id="GO:0008237">
    <property type="term" value="F:metallopeptidase activity"/>
    <property type="evidence" value="ECO:0007669"/>
    <property type="project" value="InterPro"/>
</dbReference>
<protein>
    <submittedName>
        <fullName evidence="2">Uncharacterized protein</fullName>
    </submittedName>
</protein>
<sequence>MPTSPTPLFFPEALQSPGLWNDLGKIHRLSRKEFEWLGHVELASQAQRSQQTPPMLAHSILVHAEGSGYTPLVGSFVLSLTPDDNGLILYNPYDGIRKFDSLDTLKSQLEQRLNSAAEDSRLLNIEARGMEDIRTHHPEKARMIVQAIDMARYYAFNSLHNLAHLRRLIPGTRLDTFLKHFFDVRSVDHGLLDKIKQSIVPICTALVDPEEDLLNSERFIVGSNKYQHANLIAFVVEQDARKNVHFTERFFDQQLDWYKSCLTEPFNVDEHSQAATLIHEFAHLFASALDIATLEARRPFSDLVSPITQYGRAIKQIQEVFQREALSLGTPREELFARWNNDDQAWDDLDEVPGLNHVGKAILKIAGTQTIEAAREAFLDPHNPDKRIDIILRNADSIAFLICEMGRQLDPLPDTSTSQA</sequence>
<evidence type="ECO:0000313" key="2">
    <source>
        <dbReference type="EMBL" id="SDQ86141.1"/>
    </source>
</evidence>
<dbReference type="AlphaFoldDB" id="A0A1H1EBF5"/>
<reference evidence="3" key="1">
    <citation type="submission" date="2016-10" db="EMBL/GenBank/DDBJ databases">
        <authorList>
            <person name="Varghese N."/>
            <person name="Submissions S."/>
        </authorList>
    </citation>
    <scope>NUCLEOTIDE SEQUENCE [LARGE SCALE GENOMIC DNA]</scope>
    <source>
        <strain evidence="3">BS3775</strain>
    </source>
</reference>
<feature type="coiled-coil region" evidence="1">
    <location>
        <begin position="99"/>
        <end position="126"/>
    </location>
</feature>
<dbReference type="Proteomes" id="UP000199570">
    <property type="component" value="Unassembled WGS sequence"/>
</dbReference>
<keyword evidence="3" id="KW-1185">Reference proteome</keyword>
<name>A0A1H1EBF5_9PSED</name>
<dbReference type="Gene3D" id="3.40.390.10">
    <property type="entry name" value="Collagenase (Catalytic Domain)"/>
    <property type="match status" value="1"/>
</dbReference>
<evidence type="ECO:0000256" key="1">
    <source>
        <dbReference type="SAM" id="Coils"/>
    </source>
</evidence>
<gene>
    <name evidence="2" type="ORF">SAMN04490195_2125</name>
</gene>
<proteinExistence type="predicted"/>
<evidence type="ECO:0000313" key="3">
    <source>
        <dbReference type="Proteomes" id="UP000199570"/>
    </source>
</evidence>
<organism evidence="2 3">
    <name type="scientific">Pseudomonas moorei</name>
    <dbReference type="NCBI Taxonomy" id="395599"/>
    <lineage>
        <taxon>Bacteria</taxon>
        <taxon>Pseudomonadati</taxon>
        <taxon>Pseudomonadota</taxon>
        <taxon>Gammaproteobacteria</taxon>
        <taxon>Pseudomonadales</taxon>
        <taxon>Pseudomonadaceae</taxon>
        <taxon>Pseudomonas</taxon>
    </lineage>
</organism>
<dbReference type="EMBL" id="FNKJ01000003">
    <property type="protein sequence ID" value="SDQ86141.1"/>
    <property type="molecule type" value="Genomic_DNA"/>
</dbReference>